<evidence type="ECO:0000313" key="1">
    <source>
        <dbReference type="EMBL" id="KAJ5112249.1"/>
    </source>
</evidence>
<accession>A0A9W9G588</accession>
<reference evidence="1" key="2">
    <citation type="journal article" date="2023" name="IMA Fungus">
        <title>Comparative genomic study of the Penicillium genus elucidates a diverse pangenome and 15 lateral gene transfer events.</title>
        <authorList>
            <person name="Petersen C."/>
            <person name="Sorensen T."/>
            <person name="Nielsen M.R."/>
            <person name="Sondergaard T.E."/>
            <person name="Sorensen J.L."/>
            <person name="Fitzpatrick D.A."/>
            <person name="Frisvad J.C."/>
            <person name="Nielsen K.L."/>
        </authorList>
    </citation>
    <scope>NUCLEOTIDE SEQUENCE</scope>
    <source>
        <strain evidence="1">IBT 30761</strain>
    </source>
</reference>
<sequence length="99" mass="10570">MRKISGMKGAVRAKKAALKGISFVRADGRPYGTITTTGDSGQQSLVSEYEITRGYPSRTLFGSTERNENVKSVFGEQVASMQNNGQGDGPGTVEFANGY</sequence>
<dbReference type="EMBL" id="JAPQKI010000001">
    <property type="protein sequence ID" value="KAJ5112249.1"/>
    <property type="molecule type" value="Genomic_DNA"/>
</dbReference>
<dbReference type="GeneID" id="81351777"/>
<dbReference type="OrthoDB" id="655030at2759"/>
<name>A0A9W9G588_9EURO</name>
<evidence type="ECO:0000313" key="2">
    <source>
        <dbReference type="Proteomes" id="UP001149074"/>
    </source>
</evidence>
<dbReference type="RefSeq" id="XP_056480022.1">
    <property type="nucleotide sequence ID" value="XM_056612798.1"/>
</dbReference>
<protein>
    <submittedName>
        <fullName evidence="1">Uncharacterized protein</fullName>
    </submittedName>
</protein>
<dbReference type="AlphaFoldDB" id="A0A9W9G588"/>
<reference evidence="1" key="1">
    <citation type="submission" date="2022-11" db="EMBL/GenBank/DDBJ databases">
        <authorList>
            <person name="Petersen C."/>
        </authorList>
    </citation>
    <scope>NUCLEOTIDE SEQUENCE</scope>
    <source>
        <strain evidence="1">IBT 30761</strain>
    </source>
</reference>
<comment type="caution">
    <text evidence="1">The sequence shown here is derived from an EMBL/GenBank/DDBJ whole genome shotgun (WGS) entry which is preliminary data.</text>
</comment>
<gene>
    <name evidence="1" type="ORF">N7532_000294</name>
</gene>
<organism evidence="1 2">
    <name type="scientific">Penicillium argentinense</name>
    <dbReference type="NCBI Taxonomy" id="1131581"/>
    <lineage>
        <taxon>Eukaryota</taxon>
        <taxon>Fungi</taxon>
        <taxon>Dikarya</taxon>
        <taxon>Ascomycota</taxon>
        <taxon>Pezizomycotina</taxon>
        <taxon>Eurotiomycetes</taxon>
        <taxon>Eurotiomycetidae</taxon>
        <taxon>Eurotiales</taxon>
        <taxon>Aspergillaceae</taxon>
        <taxon>Penicillium</taxon>
    </lineage>
</organism>
<dbReference type="Proteomes" id="UP001149074">
    <property type="component" value="Unassembled WGS sequence"/>
</dbReference>
<keyword evidence="2" id="KW-1185">Reference proteome</keyword>
<proteinExistence type="predicted"/>